<organism evidence="2 3">
    <name type="scientific">Araneus ventricosus</name>
    <name type="common">Orbweaver spider</name>
    <name type="synonym">Epeira ventricosa</name>
    <dbReference type="NCBI Taxonomy" id="182803"/>
    <lineage>
        <taxon>Eukaryota</taxon>
        <taxon>Metazoa</taxon>
        <taxon>Ecdysozoa</taxon>
        <taxon>Arthropoda</taxon>
        <taxon>Chelicerata</taxon>
        <taxon>Arachnida</taxon>
        <taxon>Araneae</taxon>
        <taxon>Araneomorphae</taxon>
        <taxon>Entelegynae</taxon>
        <taxon>Araneoidea</taxon>
        <taxon>Araneidae</taxon>
        <taxon>Araneus</taxon>
    </lineage>
</organism>
<dbReference type="Proteomes" id="UP000499080">
    <property type="component" value="Unassembled WGS sequence"/>
</dbReference>
<reference evidence="2 3" key="1">
    <citation type="journal article" date="2019" name="Sci. Rep.">
        <title>Orb-weaving spider Araneus ventricosus genome elucidates the spidroin gene catalogue.</title>
        <authorList>
            <person name="Kono N."/>
            <person name="Nakamura H."/>
            <person name="Ohtoshi R."/>
            <person name="Moran D.A.P."/>
            <person name="Shinohara A."/>
            <person name="Yoshida Y."/>
            <person name="Fujiwara M."/>
            <person name="Mori M."/>
            <person name="Tomita M."/>
            <person name="Arakawa K."/>
        </authorList>
    </citation>
    <scope>NUCLEOTIDE SEQUENCE [LARGE SCALE GENOMIC DNA]</scope>
</reference>
<name>A0A4Y2E722_ARAVE</name>
<proteinExistence type="predicted"/>
<keyword evidence="3" id="KW-1185">Reference proteome</keyword>
<evidence type="ECO:0000313" key="2">
    <source>
        <dbReference type="EMBL" id="GBM24711.1"/>
    </source>
</evidence>
<feature type="region of interest" description="Disordered" evidence="1">
    <location>
        <begin position="49"/>
        <end position="72"/>
    </location>
</feature>
<evidence type="ECO:0000313" key="3">
    <source>
        <dbReference type="Proteomes" id="UP000499080"/>
    </source>
</evidence>
<dbReference type="EMBL" id="BGPR01000525">
    <property type="protein sequence ID" value="GBM24711.1"/>
    <property type="molecule type" value="Genomic_DNA"/>
</dbReference>
<evidence type="ECO:0000256" key="1">
    <source>
        <dbReference type="SAM" id="MobiDB-lite"/>
    </source>
</evidence>
<gene>
    <name evidence="2" type="ORF">AVEN_46204_1</name>
</gene>
<accession>A0A4Y2E722</accession>
<dbReference type="AlphaFoldDB" id="A0A4Y2E722"/>
<protein>
    <submittedName>
        <fullName evidence="2">Uncharacterized protein</fullName>
    </submittedName>
</protein>
<sequence>MTRTTPELVPSSPNFRATPTGGLLATAYDLACNRPHTRRILSGIRFEPATLRSRGRRLTTRPPRPLSDCGYD</sequence>
<comment type="caution">
    <text evidence="2">The sequence shown here is derived from an EMBL/GenBank/DDBJ whole genome shotgun (WGS) entry which is preliminary data.</text>
</comment>